<gene>
    <name evidence="17" type="primary">phoR</name>
    <name evidence="17" type="ORF">FHP25_26240</name>
</gene>
<evidence type="ECO:0000256" key="3">
    <source>
        <dbReference type="ARBA" id="ARBA00012438"/>
    </source>
</evidence>
<organism evidence="17 18">
    <name type="scientific">Vineibacter terrae</name>
    <dbReference type="NCBI Taxonomy" id="2586908"/>
    <lineage>
        <taxon>Bacteria</taxon>
        <taxon>Pseudomonadati</taxon>
        <taxon>Pseudomonadota</taxon>
        <taxon>Alphaproteobacteria</taxon>
        <taxon>Hyphomicrobiales</taxon>
        <taxon>Vineibacter</taxon>
    </lineage>
</organism>
<dbReference type="SUPFAM" id="SSF55785">
    <property type="entry name" value="PYP-like sensor domain (PAS domain)"/>
    <property type="match status" value="1"/>
</dbReference>
<dbReference type="Proteomes" id="UP000321638">
    <property type="component" value="Unassembled WGS sequence"/>
</dbReference>
<evidence type="ECO:0000256" key="11">
    <source>
        <dbReference type="ARBA" id="ARBA00022840"/>
    </source>
</evidence>
<dbReference type="GO" id="GO:0005886">
    <property type="term" value="C:plasma membrane"/>
    <property type="evidence" value="ECO:0007669"/>
    <property type="project" value="UniProtKB-SubCell"/>
</dbReference>
<dbReference type="Gene3D" id="1.10.287.130">
    <property type="match status" value="1"/>
</dbReference>
<evidence type="ECO:0000256" key="6">
    <source>
        <dbReference type="ARBA" id="ARBA00022553"/>
    </source>
</evidence>
<dbReference type="SUPFAM" id="SSF55874">
    <property type="entry name" value="ATPase domain of HSP90 chaperone/DNA topoisomerase II/histidine kinase"/>
    <property type="match status" value="1"/>
</dbReference>
<evidence type="ECO:0000256" key="7">
    <source>
        <dbReference type="ARBA" id="ARBA00022679"/>
    </source>
</evidence>
<dbReference type="InterPro" id="IPR004358">
    <property type="entry name" value="Sig_transdc_His_kin-like_C"/>
</dbReference>
<dbReference type="FunFam" id="1.10.287.130:FF:000008">
    <property type="entry name" value="Two-component sensor histidine kinase"/>
    <property type="match status" value="1"/>
</dbReference>
<keyword evidence="4" id="KW-0813">Transport</keyword>
<dbReference type="PROSITE" id="PS50109">
    <property type="entry name" value="HIS_KIN"/>
    <property type="match status" value="1"/>
</dbReference>
<protein>
    <recommendedName>
        <fullName evidence="3">histidine kinase</fullName>
        <ecNumber evidence="3">2.7.13.3</ecNumber>
    </recommendedName>
</protein>
<dbReference type="NCBIfam" id="TIGR02966">
    <property type="entry name" value="phoR_proteo"/>
    <property type="match status" value="1"/>
</dbReference>
<name>A0A5C8PEV9_9HYPH</name>
<keyword evidence="10 17" id="KW-0418">Kinase</keyword>
<evidence type="ECO:0000256" key="2">
    <source>
        <dbReference type="ARBA" id="ARBA00004236"/>
    </source>
</evidence>
<dbReference type="InterPro" id="IPR014310">
    <property type="entry name" value="Sig_transdc_His_kinase_PhoR"/>
</dbReference>
<dbReference type="SMART" id="SM00387">
    <property type="entry name" value="HATPase_c"/>
    <property type="match status" value="1"/>
</dbReference>
<evidence type="ECO:0000256" key="9">
    <source>
        <dbReference type="ARBA" id="ARBA00022741"/>
    </source>
</evidence>
<reference evidence="17 18" key="1">
    <citation type="submission" date="2019-06" db="EMBL/GenBank/DDBJ databases">
        <title>New taxonomy in bacterial strain CC-CFT640, isolated from vineyard.</title>
        <authorList>
            <person name="Lin S.-Y."/>
            <person name="Tsai C.-F."/>
            <person name="Young C.-C."/>
        </authorList>
    </citation>
    <scope>NUCLEOTIDE SEQUENCE [LARGE SCALE GENOMIC DNA]</scope>
    <source>
        <strain evidence="17 18">CC-CFT640</strain>
    </source>
</reference>
<evidence type="ECO:0000313" key="18">
    <source>
        <dbReference type="Proteomes" id="UP000321638"/>
    </source>
</evidence>
<feature type="transmembrane region" description="Helical" evidence="15">
    <location>
        <begin position="14"/>
        <end position="34"/>
    </location>
</feature>
<comment type="catalytic activity">
    <reaction evidence="1">
        <text>ATP + protein L-histidine = ADP + protein N-phospho-L-histidine.</text>
        <dbReference type="EC" id="2.7.13.3"/>
    </reaction>
</comment>
<keyword evidence="12 15" id="KW-1133">Transmembrane helix</keyword>
<keyword evidence="5" id="KW-1003">Cell membrane</keyword>
<feature type="transmembrane region" description="Helical" evidence="15">
    <location>
        <begin position="40"/>
        <end position="61"/>
    </location>
</feature>
<dbReference type="SMART" id="SM00388">
    <property type="entry name" value="HisKA"/>
    <property type="match status" value="1"/>
</dbReference>
<keyword evidence="11" id="KW-0067">ATP-binding</keyword>
<dbReference type="InterPro" id="IPR036097">
    <property type="entry name" value="HisK_dim/P_sf"/>
</dbReference>
<dbReference type="PANTHER" id="PTHR45453">
    <property type="entry name" value="PHOSPHATE REGULON SENSOR PROTEIN PHOR"/>
    <property type="match status" value="1"/>
</dbReference>
<accession>A0A5C8PEV9</accession>
<sequence length="469" mass="50645">MAETSSSLPFRRHVIANVIALLPSALALAVLVWMRALAPLPALVAFAGIALATVIVVRRYVLSIGRFARFVEALSRGDEPDVPRFVLSPAAEELAGGVAALARLWHRQRASIDSLSASAQAIVDGLPDPLLGIDGSRRVVRFNRAARTLLGPIETGRDLAATLRQPTLLDSVDAALAGAPIDDPAEIAVPGPPERILAAHIKALPRPTDDGSLVLVVLHDMTALRRAERMRADFVANASHELRTPLASLVGFVETLRGPARDDAEAQDRFLAIMAEQTGRMRRLVEDLLSLSRIEQREHESPTGRVEVGPLLRGLVEMLEMKARPRQVTLTLDVPPDLPTVIGDRDELAMAFQNLIDNAVKYTRPGTSVRVGASRQDDGVRLIVSDQGEGIAAEHLPRLTERFYRVDTARSRQMGGTGLGLAIVKHVLNRHRGRLTVESAVGEGSTFTVLLPDNEFSTASKEPAGVQKG</sequence>
<keyword evidence="7" id="KW-0808">Transferase</keyword>
<dbReference type="FunFam" id="3.30.565.10:FF:000032">
    <property type="entry name" value="Phosphate regulon sensor histidine kinase PhoR"/>
    <property type="match status" value="1"/>
</dbReference>
<dbReference type="GO" id="GO:0004721">
    <property type="term" value="F:phosphoprotein phosphatase activity"/>
    <property type="evidence" value="ECO:0007669"/>
    <property type="project" value="TreeGrafter"/>
</dbReference>
<comment type="subcellular location">
    <subcellularLocation>
        <location evidence="2">Cell membrane</location>
    </subcellularLocation>
</comment>
<keyword evidence="9" id="KW-0547">Nucleotide-binding</keyword>
<keyword evidence="6" id="KW-0597">Phosphoprotein</keyword>
<evidence type="ECO:0000256" key="12">
    <source>
        <dbReference type="ARBA" id="ARBA00022989"/>
    </source>
</evidence>
<keyword evidence="8 15" id="KW-0812">Transmembrane</keyword>
<keyword evidence="14 15" id="KW-0472">Membrane</keyword>
<evidence type="ECO:0000256" key="10">
    <source>
        <dbReference type="ARBA" id="ARBA00022777"/>
    </source>
</evidence>
<dbReference type="Pfam" id="PF02518">
    <property type="entry name" value="HATPase_c"/>
    <property type="match status" value="1"/>
</dbReference>
<dbReference type="GO" id="GO:0000155">
    <property type="term" value="F:phosphorelay sensor kinase activity"/>
    <property type="evidence" value="ECO:0007669"/>
    <property type="project" value="InterPro"/>
</dbReference>
<dbReference type="InterPro" id="IPR035965">
    <property type="entry name" value="PAS-like_dom_sf"/>
</dbReference>
<evidence type="ECO:0000313" key="17">
    <source>
        <dbReference type="EMBL" id="TXL72330.1"/>
    </source>
</evidence>
<dbReference type="Pfam" id="PF00512">
    <property type="entry name" value="HisKA"/>
    <property type="match status" value="1"/>
</dbReference>
<evidence type="ECO:0000259" key="16">
    <source>
        <dbReference type="PROSITE" id="PS50109"/>
    </source>
</evidence>
<dbReference type="PRINTS" id="PR00344">
    <property type="entry name" value="BCTRLSENSOR"/>
</dbReference>
<evidence type="ECO:0000256" key="4">
    <source>
        <dbReference type="ARBA" id="ARBA00022448"/>
    </source>
</evidence>
<evidence type="ECO:0000256" key="8">
    <source>
        <dbReference type="ARBA" id="ARBA00022692"/>
    </source>
</evidence>
<evidence type="ECO:0000256" key="14">
    <source>
        <dbReference type="ARBA" id="ARBA00023136"/>
    </source>
</evidence>
<dbReference type="GO" id="GO:0016036">
    <property type="term" value="P:cellular response to phosphate starvation"/>
    <property type="evidence" value="ECO:0007669"/>
    <property type="project" value="TreeGrafter"/>
</dbReference>
<dbReference type="RefSeq" id="WP_147849954.1">
    <property type="nucleotide sequence ID" value="NZ_VDUZ01000034.1"/>
</dbReference>
<proteinExistence type="predicted"/>
<keyword evidence="18" id="KW-1185">Reference proteome</keyword>
<keyword evidence="13" id="KW-0902">Two-component regulatory system</keyword>
<dbReference type="AlphaFoldDB" id="A0A5C8PEV9"/>
<dbReference type="InterPro" id="IPR005467">
    <property type="entry name" value="His_kinase_dom"/>
</dbReference>
<evidence type="ECO:0000256" key="5">
    <source>
        <dbReference type="ARBA" id="ARBA00022475"/>
    </source>
</evidence>
<dbReference type="InterPro" id="IPR003661">
    <property type="entry name" value="HisK_dim/P_dom"/>
</dbReference>
<dbReference type="GO" id="GO:0005524">
    <property type="term" value="F:ATP binding"/>
    <property type="evidence" value="ECO:0007669"/>
    <property type="project" value="UniProtKB-KW"/>
</dbReference>
<evidence type="ECO:0000256" key="15">
    <source>
        <dbReference type="SAM" id="Phobius"/>
    </source>
</evidence>
<dbReference type="Gene3D" id="3.30.565.10">
    <property type="entry name" value="Histidine kinase-like ATPase, C-terminal domain"/>
    <property type="match status" value="1"/>
</dbReference>
<evidence type="ECO:0000256" key="1">
    <source>
        <dbReference type="ARBA" id="ARBA00000085"/>
    </source>
</evidence>
<dbReference type="InterPro" id="IPR036890">
    <property type="entry name" value="HATPase_C_sf"/>
</dbReference>
<dbReference type="CDD" id="cd00082">
    <property type="entry name" value="HisKA"/>
    <property type="match status" value="1"/>
</dbReference>
<evidence type="ECO:0000256" key="13">
    <source>
        <dbReference type="ARBA" id="ARBA00023012"/>
    </source>
</evidence>
<dbReference type="InterPro" id="IPR003594">
    <property type="entry name" value="HATPase_dom"/>
</dbReference>
<dbReference type="SUPFAM" id="SSF47384">
    <property type="entry name" value="Homodimeric domain of signal transducing histidine kinase"/>
    <property type="match status" value="1"/>
</dbReference>
<dbReference type="EMBL" id="VDUZ01000034">
    <property type="protein sequence ID" value="TXL72330.1"/>
    <property type="molecule type" value="Genomic_DNA"/>
</dbReference>
<comment type="caution">
    <text evidence="17">The sequence shown here is derived from an EMBL/GenBank/DDBJ whole genome shotgun (WGS) entry which is preliminary data.</text>
</comment>
<feature type="domain" description="Histidine kinase" evidence="16">
    <location>
        <begin position="237"/>
        <end position="455"/>
    </location>
</feature>
<dbReference type="Gene3D" id="3.30.450.20">
    <property type="entry name" value="PAS domain"/>
    <property type="match status" value="1"/>
</dbReference>
<dbReference type="PANTHER" id="PTHR45453:SF1">
    <property type="entry name" value="PHOSPHATE REGULON SENSOR PROTEIN PHOR"/>
    <property type="match status" value="1"/>
</dbReference>
<dbReference type="OrthoDB" id="9813151at2"/>
<dbReference type="EC" id="2.7.13.3" evidence="3"/>
<dbReference type="InterPro" id="IPR050351">
    <property type="entry name" value="BphY/WalK/GraS-like"/>
</dbReference>